<dbReference type="Proteomes" id="UP000002039">
    <property type="component" value="Unassembled WGS sequence"/>
</dbReference>
<dbReference type="EMBL" id="EQ999983">
    <property type="protein sequence ID" value="EEQ85178.2"/>
    <property type="molecule type" value="Genomic_DNA"/>
</dbReference>
<dbReference type="NCBIfam" id="TIGR03401">
    <property type="entry name" value="cyanamide_fam"/>
    <property type="match status" value="1"/>
</dbReference>
<dbReference type="InterPro" id="IPR003607">
    <property type="entry name" value="HD/PDEase_dom"/>
</dbReference>
<protein>
    <submittedName>
        <fullName evidence="1">Urea hydro-lyase/cyanamide hydratase</fullName>
    </submittedName>
</protein>
<organism evidence="1 2">
    <name type="scientific">Ajellomyces dermatitidis (strain ER-3 / ATCC MYA-2586)</name>
    <name type="common">Blastomyces dermatitidis</name>
    <dbReference type="NCBI Taxonomy" id="559297"/>
    <lineage>
        <taxon>Eukaryota</taxon>
        <taxon>Fungi</taxon>
        <taxon>Dikarya</taxon>
        <taxon>Ascomycota</taxon>
        <taxon>Pezizomycotina</taxon>
        <taxon>Eurotiomycetes</taxon>
        <taxon>Eurotiomycetidae</taxon>
        <taxon>Onygenales</taxon>
        <taxon>Ajellomycetaceae</taxon>
        <taxon>Blastomyces</taxon>
    </lineage>
</organism>
<dbReference type="PANTHER" id="PTHR35569">
    <property type="entry name" value="CYANAMIDE HYDRATASE DDI2-RELATED"/>
    <property type="match status" value="1"/>
</dbReference>
<evidence type="ECO:0000313" key="2">
    <source>
        <dbReference type="Proteomes" id="UP000002039"/>
    </source>
</evidence>
<dbReference type="SUPFAM" id="SSF109604">
    <property type="entry name" value="HD-domain/PDEase-like"/>
    <property type="match status" value="1"/>
</dbReference>
<accession>A0ABP2ERS3</accession>
<proteinExistence type="predicted"/>
<gene>
    <name evidence="1" type="ORF">BDCG_08447</name>
</gene>
<dbReference type="GeneID" id="69030014"/>
<dbReference type="RefSeq" id="XP_045272991.1">
    <property type="nucleotide sequence ID" value="XM_045424229.1"/>
</dbReference>
<name>A0ABP2ERS3_AJEDR</name>
<dbReference type="PANTHER" id="PTHR35569:SF1">
    <property type="entry name" value="CYANAMIDE HYDRATASE DDI2-RELATED"/>
    <property type="match status" value="1"/>
</dbReference>
<sequence length="160" mass="18952">MPYYLPFAAGIGTRYTIGWLMVTQGNRAEHPLPSPDMCWLDLKGGRGWWEDNNHCIAHCRIQAYASEHLPTPTYNHSRRVYHFGLAIKRHRFPSWSFSDETYFLACRLHDIGTTDEDLRRTRLSFEFYGGMLATEVLRDMKRGGGEEERWLWRRLSRRRV</sequence>
<evidence type="ECO:0000313" key="1">
    <source>
        <dbReference type="EMBL" id="EEQ85178.2"/>
    </source>
</evidence>
<dbReference type="InterPro" id="IPR017771">
    <property type="entry name" value="Cyanamide_hydratase_HD"/>
</dbReference>
<dbReference type="CDD" id="cd00077">
    <property type="entry name" value="HDc"/>
    <property type="match status" value="1"/>
</dbReference>
<keyword evidence="2" id="KW-1185">Reference proteome</keyword>
<reference evidence="2" key="1">
    <citation type="journal article" date="2015" name="PLoS Genet.">
        <title>The dynamic genome and transcriptome of the human fungal pathogen Blastomyces and close relative Emmonsia.</title>
        <authorList>
            <person name="Munoz J.F."/>
            <person name="Gauthier G.M."/>
            <person name="Desjardins C.A."/>
            <person name="Gallo J.E."/>
            <person name="Holder J."/>
            <person name="Sullivan T.D."/>
            <person name="Marty A.J."/>
            <person name="Carmen J.C."/>
            <person name="Chen Z."/>
            <person name="Ding L."/>
            <person name="Gujja S."/>
            <person name="Magrini V."/>
            <person name="Misas E."/>
            <person name="Mitreva M."/>
            <person name="Priest M."/>
            <person name="Saif S."/>
            <person name="Whiston E.A."/>
            <person name="Young S."/>
            <person name="Zeng Q."/>
            <person name="Goldman W.E."/>
            <person name="Mardis E.R."/>
            <person name="Taylor J.W."/>
            <person name="McEwen J.G."/>
            <person name="Clay O.K."/>
            <person name="Klein B.S."/>
            <person name="Cuomo C.A."/>
        </authorList>
    </citation>
    <scope>NUCLEOTIDE SEQUENCE [LARGE SCALE GENOMIC DNA]</scope>
    <source>
        <strain evidence="2">ER-3 / ATCC MYA-2586</strain>
    </source>
</reference>